<reference evidence="3 4" key="1">
    <citation type="submission" date="2019-03" db="EMBL/GenBank/DDBJ databases">
        <title>Genomic Encyclopedia of Archaeal and Bacterial Type Strains, Phase II (KMG-II): from individual species to whole genera.</title>
        <authorList>
            <person name="Goeker M."/>
        </authorList>
    </citation>
    <scope>NUCLEOTIDE SEQUENCE [LARGE SCALE GENOMIC DNA]</scope>
    <source>
        <strain evidence="3 4">DSM 24323</strain>
    </source>
</reference>
<dbReference type="InterPro" id="IPR003265">
    <property type="entry name" value="HhH-GPD_domain"/>
</dbReference>
<accession>A0A4R7J7F1</accession>
<feature type="region of interest" description="Disordered" evidence="1">
    <location>
        <begin position="167"/>
        <end position="189"/>
    </location>
</feature>
<proteinExistence type="predicted"/>
<gene>
    <name evidence="3" type="ORF">CLV29_0983</name>
</gene>
<evidence type="ECO:0000256" key="1">
    <source>
        <dbReference type="SAM" id="MobiDB-lite"/>
    </source>
</evidence>
<dbReference type="InterPro" id="IPR011257">
    <property type="entry name" value="DNA_glycosylase"/>
</dbReference>
<name>A0A4R7J7F1_9ACTN</name>
<sequence length="189" mass="20461">MWLTGRPEADELLADSDNALLIGMVLDQQIPMEKAFSGPAVIAERMGGRFDVAAIADTEVDDFVELCSRKPAIHRFPGSMGKRVHQVAQALVEDYDGDAGNIWRGVDDAATVLERLRNLPGLGEQKAKIFLALLGKQRDVRPSGWQAAAGDYGKAGHRSVADVTDEASLQQVRAHKKEQKRAAKAAASD</sequence>
<dbReference type="SUPFAM" id="SSF48150">
    <property type="entry name" value="DNA-glycosylase"/>
    <property type="match status" value="1"/>
</dbReference>
<keyword evidence="4" id="KW-1185">Reference proteome</keyword>
<dbReference type="Pfam" id="PF00730">
    <property type="entry name" value="HhH-GPD"/>
    <property type="match status" value="1"/>
</dbReference>
<organism evidence="3 4">
    <name type="scientific">Naumannella halotolerans</name>
    <dbReference type="NCBI Taxonomy" id="993414"/>
    <lineage>
        <taxon>Bacteria</taxon>
        <taxon>Bacillati</taxon>
        <taxon>Actinomycetota</taxon>
        <taxon>Actinomycetes</taxon>
        <taxon>Propionibacteriales</taxon>
        <taxon>Propionibacteriaceae</taxon>
        <taxon>Naumannella</taxon>
    </lineage>
</organism>
<dbReference type="GO" id="GO:0003824">
    <property type="term" value="F:catalytic activity"/>
    <property type="evidence" value="ECO:0007669"/>
    <property type="project" value="InterPro"/>
</dbReference>
<feature type="domain" description="HhH-GPD" evidence="2">
    <location>
        <begin position="22"/>
        <end position="185"/>
    </location>
</feature>
<evidence type="ECO:0000313" key="4">
    <source>
        <dbReference type="Proteomes" id="UP000295371"/>
    </source>
</evidence>
<dbReference type="OrthoDB" id="1492580at2"/>
<dbReference type="RefSeq" id="WP_133753900.1">
    <property type="nucleotide sequence ID" value="NZ_SOAW01000001.1"/>
</dbReference>
<dbReference type="AlphaFoldDB" id="A0A4R7J7F1"/>
<dbReference type="GO" id="GO:0006284">
    <property type="term" value="P:base-excision repair"/>
    <property type="evidence" value="ECO:0007669"/>
    <property type="project" value="InterPro"/>
</dbReference>
<evidence type="ECO:0000313" key="3">
    <source>
        <dbReference type="EMBL" id="TDT33372.1"/>
    </source>
</evidence>
<comment type="caution">
    <text evidence="3">The sequence shown here is derived from an EMBL/GenBank/DDBJ whole genome shotgun (WGS) entry which is preliminary data.</text>
</comment>
<dbReference type="Proteomes" id="UP000295371">
    <property type="component" value="Unassembled WGS sequence"/>
</dbReference>
<dbReference type="EMBL" id="SOAW01000001">
    <property type="protein sequence ID" value="TDT33372.1"/>
    <property type="molecule type" value="Genomic_DNA"/>
</dbReference>
<feature type="compositionally biased region" description="Basic residues" evidence="1">
    <location>
        <begin position="173"/>
        <end position="183"/>
    </location>
</feature>
<protein>
    <submittedName>
        <fullName evidence="3">Putative HhH-GPD family protein</fullName>
    </submittedName>
</protein>
<dbReference type="NCBIfam" id="TIGR03252">
    <property type="entry name" value="HhH-GPD-type base excision DNA repair protein"/>
    <property type="match status" value="1"/>
</dbReference>
<evidence type="ECO:0000259" key="2">
    <source>
        <dbReference type="Pfam" id="PF00730"/>
    </source>
</evidence>
<dbReference type="InterPro" id="IPR017658">
    <property type="entry name" value="HhH-GPD_base_excis"/>
</dbReference>